<dbReference type="GO" id="GO:0005739">
    <property type="term" value="C:mitochondrion"/>
    <property type="evidence" value="ECO:0007669"/>
    <property type="project" value="TreeGrafter"/>
</dbReference>
<feature type="compositionally biased region" description="Basic residues" evidence="1">
    <location>
        <begin position="468"/>
        <end position="485"/>
    </location>
</feature>
<dbReference type="Pfam" id="PF00472">
    <property type="entry name" value="RF-1"/>
    <property type="match status" value="1"/>
</dbReference>
<dbReference type="Pfam" id="PF04457">
    <property type="entry name" value="MJ1316"/>
    <property type="match status" value="1"/>
</dbReference>
<protein>
    <submittedName>
        <fullName evidence="4">RF-1 domain containing protein</fullName>
    </submittedName>
</protein>
<dbReference type="Proteomes" id="UP000693970">
    <property type="component" value="Unassembled WGS sequence"/>
</dbReference>
<dbReference type="InterPro" id="IPR040459">
    <property type="entry name" value="MJ1316"/>
</dbReference>
<dbReference type="EMBL" id="JAGRRH010000017">
    <property type="protein sequence ID" value="KAG7351974.1"/>
    <property type="molecule type" value="Genomic_DNA"/>
</dbReference>
<dbReference type="PANTHER" id="PTHR46203">
    <property type="entry name" value="PROBABLE PEPTIDE CHAIN RELEASE FACTOR C12ORF65"/>
    <property type="match status" value="1"/>
</dbReference>
<reference evidence="4" key="2">
    <citation type="submission" date="2021-04" db="EMBL/GenBank/DDBJ databases">
        <authorList>
            <person name="Podell S."/>
        </authorList>
    </citation>
    <scope>NUCLEOTIDE SEQUENCE</scope>
    <source>
        <strain evidence="4">Hildebrandi</strain>
    </source>
</reference>
<feature type="domain" description="MJ1316 RNA cyclic group end recognition" evidence="3">
    <location>
        <begin position="148"/>
        <end position="221"/>
    </location>
</feature>
<dbReference type="InterPro" id="IPR052405">
    <property type="entry name" value="Mito_Transl_Release_Factor"/>
</dbReference>
<keyword evidence="5" id="KW-1185">Reference proteome</keyword>
<comment type="caution">
    <text evidence="4">The sequence shown here is derived from an EMBL/GenBank/DDBJ whole genome shotgun (WGS) entry which is preliminary data.</text>
</comment>
<organism evidence="4 5">
    <name type="scientific">Nitzschia inconspicua</name>
    <dbReference type="NCBI Taxonomy" id="303405"/>
    <lineage>
        <taxon>Eukaryota</taxon>
        <taxon>Sar</taxon>
        <taxon>Stramenopiles</taxon>
        <taxon>Ochrophyta</taxon>
        <taxon>Bacillariophyta</taxon>
        <taxon>Bacillariophyceae</taxon>
        <taxon>Bacillariophycidae</taxon>
        <taxon>Bacillariales</taxon>
        <taxon>Bacillariaceae</taxon>
        <taxon>Nitzschia</taxon>
    </lineage>
</organism>
<evidence type="ECO:0000259" key="2">
    <source>
        <dbReference type="Pfam" id="PF00472"/>
    </source>
</evidence>
<feature type="domain" description="Prokaryotic-type class I peptide chain release factors" evidence="2">
    <location>
        <begin position="386"/>
        <end position="486"/>
    </location>
</feature>
<dbReference type="PANTHER" id="PTHR46203:SF1">
    <property type="entry name" value="MITOCHONDRIAL TRANSLATION RELEASE FACTOR IN RESCUE"/>
    <property type="match status" value="1"/>
</dbReference>
<evidence type="ECO:0000256" key="1">
    <source>
        <dbReference type="SAM" id="MobiDB-lite"/>
    </source>
</evidence>
<proteinExistence type="predicted"/>
<dbReference type="OrthoDB" id="277888at2759"/>
<feature type="region of interest" description="Disordered" evidence="1">
    <location>
        <begin position="460"/>
        <end position="492"/>
    </location>
</feature>
<accession>A0A9K3PP11</accession>
<dbReference type="AlphaFoldDB" id="A0A9K3PP11"/>
<sequence>MMLRSWVLVRAWQTPRITAVFRPVSIDRAFISRIGIPRRYFATTNFQSDDDDDDDDNNIKSFAPELKMENLYTEWTLDQDRLLWEHHQDMTIAELAALLGRGLRGVENRLAKLRDVNSPSYERLFAQKQEKSQHNAQDSEMVKREKLIPAGEVLRRIQWDYTLSPSDFFIMHYDRVEDAILETPMNAPNDSIKGSSELLVDALPEHRIVAIKYKEQVVWDREKRLDLFFSNGGIESIISNYEEWKRKKNEHKEWIRLRQAHAAEVACSMIGQNRFGQFVSMSEEFQARLDDPPNGYSIKKETEEFVRASVDLFRQAYRERTMLEAVDRAIDLEAVECLSELVAVSDHEDFQSVVLHELTVVQHRLEGRASNLPTSTSNINDRQLPELNEEDITETFVRGSGAGGQKVNKTSNKVVLLHNPTNLRVECQETRSLQQNRKIARKRLRMKLDEFLNGKQSRANLLAEKASNKKAKAKARSRKRNRTKAAMKEDSN</sequence>
<dbReference type="InterPro" id="IPR000352">
    <property type="entry name" value="Pep_chain_release_fac_I"/>
</dbReference>
<reference evidence="4" key="1">
    <citation type="journal article" date="2021" name="Sci. Rep.">
        <title>Diploid genomic architecture of Nitzschia inconspicua, an elite biomass production diatom.</title>
        <authorList>
            <person name="Oliver A."/>
            <person name="Podell S."/>
            <person name="Pinowska A."/>
            <person name="Traller J.C."/>
            <person name="Smith S.R."/>
            <person name="McClure R."/>
            <person name="Beliaev A."/>
            <person name="Bohutskyi P."/>
            <person name="Hill E.A."/>
            <person name="Rabines A."/>
            <person name="Zheng H."/>
            <person name="Allen L.Z."/>
            <person name="Kuo A."/>
            <person name="Grigoriev I.V."/>
            <person name="Allen A.E."/>
            <person name="Hazlebeck D."/>
            <person name="Allen E.E."/>
        </authorList>
    </citation>
    <scope>NUCLEOTIDE SEQUENCE</scope>
    <source>
        <strain evidence="4">Hildebrandi</strain>
    </source>
</reference>
<evidence type="ECO:0000313" key="5">
    <source>
        <dbReference type="Proteomes" id="UP000693970"/>
    </source>
</evidence>
<evidence type="ECO:0000259" key="3">
    <source>
        <dbReference type="Pfam" id="PF04457"/>
    </source>
</evidence>
<evidence type="ECO:0000313" key="4">
    <source>
        <dbReference type="EMBL" id="KAG7351974.1"/>
    </source>
</evidence>
<name>A0A9K3PP11_9STRA</name>
<dbReference type="GO" id="GO:0003747">
    <property type="term" value="F:translation release factor activity"/>
    <property type="evidence" value="ECO:0007669"/>
    <property type="project" value="InterPro"/>
</dbReference>
<gene>
    <name evidence="4" type="ORF">IV203_008022</name>
</gene>